<dbReference type="InterPro" id="IPR003661">
    <property type="entry name" value="HisK_dim/P_dom"/>
</dbReference>
<keyword evidence="6 13" id="KW-0812">Transmembrane</keyword>
<keyword evidence="8 15" id="KW-0418">Kinase</keyword>
<dbReference type="PANTHER" id="PTHR45569:SF1">
    <property type="entry name" value="SENSOR PROTEIN KDPD"/>
    <property type="match status" value="1"/>
</dbReference>
<dbReference type="SMART" id="SM00387">
    <property type="entry name" value="HATPase_c"/>
    <property type="match status" value="1"/>
</dbReference>
<dbReference type="InterPro" id="IPR003594">
    <property type="entry name" value="HATPase_dom"/>
</dbReference>
<evidence type="ECO:0000256" key="8">
    <source>
        <dbReference type="ARBA" id="ARBA00022777"/>
    </source>
</evidence>
<dbReference type="Pfam" id="PF00512">
    <property type="entry name" value="HisKA"/>
    <property type="match status" value="1"/>
</dbReference>
<evidence type="ECO:0000256" key="6">
    <source>
        <dbReference type="ARBA" id="ARBA00022692"/>
    </source>
</evidence>
<keyword evidence="7" id="KW-0547">Nucleotide-binding</keyword>
<keyword evidence="16" id="KW-1185">Reference proteome</keyword>
<dbReference type="InterPro" id="IPR025201">
    <property type="entry name" value="KdpD_TM"/>
</dbReference>
<comment type="caution">
    <text evidence="15">The sequence shown here is derived from an EMBL/GenBank/DDBJ whole genome shotgun (WGS) entry which is preliminary data.</text>
</comment>
<dbReference type="Gene3D" id="3.40.50.620">
    <property type="entry name" value="HUPs"/>
    <property type="match status" value="1"/>
</dbReference>
<gene>
    <name evidence="15" type="ORF">EAH88_01605</name>
</gene>
<dbReference type="SUPFAM" id="SSF55781">
    <property type="entry name" value="GAF domain-like"/>
    <property type="match status" value="1"/>
</dbReference>
<dbReference type="CDD" id="cd00082">
    <property type="entry name" value="HisKA"/>
    <property type="match status" value="1"/>
</dbReference>
<dbReference type="OrthoDB" id="9806130at2"/>
<dbReference type="InterPro" id="IPR036890">
    <property type="entry name" value="HATPase_C_sf"/>
</dbReference>
<evidence type="ECO:0000256" key="5">
    <source>
        <dbReference type="ARBA" id="ARBA00022679"/>
    </source>
</evidence>
<dbReference type="Pfam" id="PF13493">
    <property type="entry name" value="DUF4118"/>
    <property type="match status" value="1"/>
</dbReference>
<dbReference type="STRING" id="582702.SAMN05192579_109137"/>
<protein>
    <recommendedName>
        <fullName evidence="3">histidine kinase</fullName>
        <ecNumber evidence="3">2.7.13.3</ecNumber>
    </recommendedName>
</protein>
<organism evidence="15 16">
    <name type="scientific">Rhodanobacter glycinis</name>
    <dbReference type="NCBI Taxonomy" id="582702"/>
    <lineage>
        <taxon>Bacteria</taxon>
        <taxon>Pseudomonadati</taxon>
        <taxon>Pseudomonadota</taxon>
        <taxon>Gammaproteobacteria</taxon>
        <taxon>Lysobacterales</taxon>
        <taxon>Rhodanobacteraceae</taxon>
        <taxon>Rhodanobacter</taxon>
    </lineage>
</organism>
<feature type="transmembrane region" description="Helical" evidence="13">
    <location>
        <begin position="400"/>
        <end position="417"/>
    </location>
</feature>
<dbReference type="InterPro" id="IPR038318">
    <property type="entry name" value="KdpD_sf"/>
</dbReference>
<dbReference type="PRINTS" id="PR00344">
    <property type="entry name" value="BCTRLSENSOR"/>
</dbReference>
<dbReference type="PROSITE" id="PS50109">
    <property type="entry name" value="HIS_KIN"/>
    <property type="match status" value="1"/>
</dbReference>
<dbReference type="InterPro" id="IPR027417">
    <property type="entry name" value="P-loop_NTPase"/>
</dbReference>
<dbReference type="InterPro" id="IPR003852">
    <property type="entry name" value="Sig_transdc_His_kinase_KdpD_N"/>
</dbReference>
<dbReference type="GO" id="GO:0005886">
    <property type="term" value="C:plasma membrane"/>
    <property type="evidence" value="ECO:0007669"/>
    <property type="project" value="TreeGrafter"/>
</dbReference>
<evidence type="ECO:0000256" key="13">
    <source>
        <dbReference type="SAM" id="Phobius"/>
    </source>
</evidence>
<dbReference type="RefSeq" id="WP_140648486.1">
    <property type="nucleotide sequence ID" value="NZ_RCZB01000002.1"/>
</dbReference>
<evidence type="ECO:0000313" key="15">
    <source>
        <dbReference type="EMBL" id="TPG11271.1"/>
    </source>
</evidence>
<dbReference type="Gene3D" id="3.30.565.10">
    <property type="entry name" value="Histidine kinase-like ATPase, C-terminal domain"/>
    <property type="match status" value="1"/>
</dbReference>
<evidence type="ECO:0000259" key="14">
    <source>
        <dbReference type="PROSITE" id="PS50109"/>
    </source>
</evidence>
<dbReference type="FunFam" id="3.40.50.300:FF:000483">
    <property type="entry name" value="Sensor histidine kinase KdpD"/>
    <property type="match status" value="1"/>
</dbReference>
<dbReference type="SUPFAM" id="SSF52540">
    <property type="entry name" value="P-loop containing nucleoside triphosphate hydrolases"/>
    <property type="match status" value="1"/>
</dbReference>
<dbReference type="InterPro" id="IPR014729">
    <property type="entry name" value="Rossmann-like_a/b/a_fold"/>
</dbReference>
<dbReference type="Gene3D" id="3.40.50.300">
    <property type="entry name" value="P-loop containing nucleotide triphosphate hydrolases"/>
    <property type="match status" value="1"/>
</dbReference>
<evidence type="ECO:0000256" key="11">
    <source>
        <dbReference type="ARBA" id="ARBA00023012"/>
    </source>
</evidence>
<dbReference type="GO" id="GO:0005524">
    <property type="term" value="F:ATP binding"/>
    <property type="evidence" value="ECO:0007669"/>
    <property type="project" value="UniProtKB-KW"/>
</dbReference>
<evidence type="ECO:0000256" key="4">
    <source>
        <dbReference type="ARBA" id="ARBA00022553"/>
    </source>
</evidence>
<dbReference type="SMART" id="SM00388">
    <property type="entry name" value="HisKA"/>
    <property type="match status" value="1"/>
</dbReference>
<dbReference type="SUPFAM" id="SSF52402">
    <property type="entry name" value="Adenine nucleotide alpha hydrolases-like"/>
    <property type="match status" value="1"/>
</dbReference>
<feature type="transmembrane region" description="Helical" evidence="13">
    <location>
        <begin position="446"/>
        <end position="464"/>
    </location>
</feature>
<proteinExistence type="predicted"/>
<dbReference type="Gene3D" id="1.20.120.620">
    <property type="entry name" value="Backbone structure of the membrane domain of e. Coli histidine kinase receptor kdpd"/>
    <property type="match status" value="1"/>
</dbReference>
<evidence type="ECO:0000256" key="2">
    <source>
        <dbReference type="ARBA" id="ARBA00004141"/>
    </source>
</evidence>
<dbReference type="Pfam" id="PF02518">
    <property type="entry name" value="HATPase_c"/>
    <property type="match status" value="1"/>
</dbReference>
<dbReference type="Proteomes" id="UP000319486">
    <property type="component" value="Unassembled WGS sequence"/>
</dbReference>
<keyword evidence="9" id="KW-0067">ATP-binding</keyword>
<keyword evidence="5" id="KW-0808">Transferase</keyword>
<dbReference type="PANTHER" id="PTHR45569">
    <property type="entry name" value="SENSOR PROTEIN KDPD"/>
    <property type="match status" value="1"/>
</dbReference>
<dbReference type="GO" id="GO:0005737">
    <property type="term" value="C:cytoplasm"/>
    <property type="evidence" value="ECO:0007669"/>
    <property type="project" value="UniProtKB-ARBA"/>
</dbReference>
<evidence type="ECO:0000256" key="9">
    <source>
        <dbReference type="ARBA" id="ARBA00022840"/>
    </source>
</evidence>
<dbReference type="SUPFAM" id="SSF47384">
    <property type="entry name" value="Homodimeric domain of signal transducing histidine kinase"/>
    <property type="match status" value="1"/>
</dbReference>
<feature type="domain" description="Histidine kinase" evidence="14">
    <location>
        <begin position="671"/>
        <end position="891"/>
    </location>
</feature>
<dbReference type="GO" id="GO:0000155">
    <property type="term" value="F:phosphorelay sensor kinase activity"/>
    <property type="evidence" value="ECO:0007669"/>
    <property type="project" value="InterPro"/>
</dbReference>
<dbReference type="InterPro" id="IPR052023">
    <property type="entry name" value="Histidine_kinase_KdpD"/>
</dbReference>
<keyword evidence="10 13" id="KW-1133">Transmembrane helix</keyword>
<feature type="transmembrane region" description="Helical" evidence="13">
    <location>
        <begin position="423"/>
        <end position="439"/>
    </location>
</feature>
<name>A0A502CHQ9_9GAMM</name>
<reference evidence="15 16" key="1">
    <citation type="journal article" date="2019" name="Environ. Microbiol.">
        <title>Species interactions and distinct microbial communities in high Arctic permafrost affected cryosols are associated with the CH4 and CO2 gas fluxes.</title>
        <authorList>
            <person name="Altshuler I."/>
            <person name="Hamel J."/>
            <person name="Turney S."/>
            <person name="Magnuson E."/>
            <person name="Levesque R."/>
            <person name="Greer C."/>
            <person name="Whyte L.G."/>
        </authorList>
    </citation>
    <scope>NUCLEOTIDE SEQUENCE [LARGE SCALE GENOMIC DNA]</scope>
    <source>
        <strain evidence="15 16">S13Y</strain>
    </source>
</reference>
<evidence type="ECO:0000256" key="1">
    <source>
        <dbReference type="ARBA" id="ARBA00000085"/>
    </source>
</evidence>
<evidence type="ECO:0000256" key="7">
    <source>
        <dbReference type="ARBA" id="ARBA00022741"/>
    </source>
</evidence>
<dbReference type="AlphaFoldDB" id="A0A502CHQ9"/>
<keyword evidence="11" id="KW-0902">Two-component regulatory system</keyword>
<dbReference type="Gene3D" id="3.30.450.40">
    <property type="match status" value="1"/>
</dbReference>
<evidence type="ECO:0000256" key="10">
    <source>
        <dbReference type="ARBA" id="ARBA00022989"/>
    </source>
</evidence>
<dbReference type="InterPro" id="IPR004358">
    <property type="entry name" value="Sig_transdc_His_kin-like_C"/>
</dbReference>
<dbReference type="SUPFAM" id="SSF55874">
    <property type="entry name" value="ATPase domain of HSP90 chaperone/DNA topoisomerase II/histidine kinase"/>
    <property type="match status" value="1"/>
</dbReference>
<dbReference type="InterPro" id="IPR005467">
    <property type="entry name" value="His_kinase_dom"/>
</dbReference>
<evidence type="ECO:0000256" key="12">
    <source>
        <dbReference type="ARBA" id="ARBA00023136"/>
    </source>
</evidence>
<dbReference type="Pfam" id="PF02702">
    <property type="entry name" value="KdpD"/>
    <property type="match status" value="1"/>
</dbReference>
<evidence type="ECO:0000256" key="3">
    <source>
        <dbReference type="ARBA" id="ARBA00012438"/>
    </source>
</evidence>
<dbReference type="EMBL" id="RCZO01000001">
    <property type="protein sequence ID" value="TPG11271.1"/>
    <property type="molecule type" value="Genomic_DNA"/>
</dbReference>
<accession>A0A502CHQ9</accession>
<dbReference type="InterPro" id="IPR029016">
    <property type="entry name" value="GAF-like_dom_sf"/>
</dbReference>
<dbReference type="CDD" id="cd00075">
    <property type="entry name" value="HATPase"/>
    <property type="match status" value="1"/>
</dbReference>
<dbReference type="InterPro" id="IPR036097">
    <property type="entry name" value="HisK_dim/P_sf"/>
</dbReference>
<dbReference type="Gene3D" id="1.10.287.130">
    <property type="match status" value="1"/>
</dbReference>
<dbReference type="EC" id="2.7.13.3" evidence="3"/>
<feature type="transmembrane region" description="Helical" evidence="13">
    <location>
        <begin position="476"/>
        <end position="494"/>
    </location>
</feature>
<comment type="subcellular location">
    <subcellularLocation>
        <location evidence="2">Membrane</location>
        <topology evidence="2">Multi-pass membrane protein</topology>
    </subcellularLocation>
</comment>
<evidence type="ECO:0000313" key="16">
    <source>
        <dbReference type="Proteomes" id="UP000319486"/>
    </source>
</evidence>
<keyword evidence="12 13" id="KW-0472">Membrane</keyword>
<keyword evidence="4" id="KW-0597">Phosphoprotein</keyword>
<sequence>MSEPSREARADALLNTGHDESTHRLKIFLGAAPGVGKTYAMLSAARELKRQGIDVVVGLVETHGRAETAALLEGMEVLPRRQVRYKSSDGSERDFTEFDLDAALARKPAVLLVDELAHRNLPGGRHERRWQDIAELLDAGIEVYSALNVQHLESLNDQVRRITGITVRETVPDAFLDRARDIVLVDLPPRELIGRLKQGKVYVPETAAAALDAFFSPTNLAALRELAVDTIAGHVDSDLREHMLARGGAMPVRRRVMAAIDGHAQSEYLVRVARRIAERRGAPWSVAFVDTGSRLDPARREQLDAAMRLTRRLGGEAIILRGHAIADELLAHADREGVGQIILGRTRERLVARMLGRSLTQLLLRRGAHMELTIIATPVERAKARRRLRLPRERGSRGEYLYATLATLVAFGLAFVADRYLSVANLSLIFLTAVLVVAVRTRMAVAVYTAILCFIGYNFFFAPPRYTLMIANVDDVLAVVLFLVAALVCSRLATRLASQVESLRGAHVQARALLTLGQQLTTSTDAGGIRDAGSRALAHALRCDAAILARDAEQVLRAVSSVPPGRALSAQDLAAADWSDRHGEQAGRYTDTLNGAPCWVLPLGSETRPLGAVALRFDPALGEPDPDQRSLALAMTQDIGQALERARLSDELEGARVQGETERLRNALLSSVSHDLRSPLASMIGAAGTLVSYEDKLPPDERRELLEAILGEGQRLDRYIQNLLDMTRLGHGTLKLNRDWTDSAEIVAAAVGRLRKLFPDLRVETLAPAEPVLLYVHPALIEQALFNILENAARFSPPGEAVRVTARSIDDCLQIDVGDRGPGIPEDERSRIFDMFYSVSRGDRAPQGTGPGTGLGLAICRGMIGAHGGSVEALPGDGIGTTIRISLPLPAPPDTNP</sequence>
<comment type="catalytic activity">
    <reaction evidence="1">
        <text>ATP + protein L-histidine = ADP + protein N-phospho-L-histidine.</text>
        <dbReference type="EC" id="2.7.13.3"/>
    </reaction>
</comment>